<dbReference type="HOGENOM" id="CLU_1781171_0_0_11"/>
<dbReference type="Gene3D" id="2.60.40.1180">
    <property type="entry name" value="Golgi alpha-mannosidase II"/>
    <property type="match status" value="1"/>
</dbReference>
<dbReference type="STRING" id="457427.SSOG_03587"/>
<name>D9WNH6_9ACTN</name>
<evidence type="ECO:0000313" key="2">
    <source>
        <dbReference type="Proteomes" id="UP000003963"/>
    </source>
</evidence>
<evidence type="ECO:0000313" key="1">
    <source>
        <dbReference type="EMBL" id="EFL23873.1"/>
    </source>
</evidence>
<dbReference type="Proteomes" id="UP000003963">
    <property type="component" value="Unassembled WGS sequence"/>
</dbReference>
<dbReference type="AlphaFoldDB" id="D9WNH6"/>
<organism evidence="1 2">
    <name type="scientific">Streptomyces himastatinicus ATCC 53653</name>
    <dbReference type="NCBI Taxonomy" id="457427"/>
    <lineage>
        <taxon>Bacteria</taxon>
        <taxon>Bacillati</taxon>
        <taxon>Actinomycetota</taxon>
        <taxon>Actinomycetes</taxon>
        <taxon>Kitasatosporales</taxon>
        <taxon>Streptomycetaceae</taxon>
        <taxon>Streptomyces</taxon>
        <taxon>Streptomyces violaceusniger group</taxon>
    </lineage>
</organism>
<dbReference type="InterPro" id="IPR039743">
    <property type="entry name" value="6GAL/EXGAL"/>
</dbReference>
<sequence>MDPSAGWALIHYDPNTAQPGAVQTKYYVLAQFTRHIRPGMRILATGSDHAVAAYDAAARRLVLVAVNPGAAQTMTFDLSRFGQATGGTGGLVPRWSTQTAGGGDLYTARRDTVLDGKRLSVPFAAGSVQTFQIDGVTE</sequence>
<dbReference type="InterPro" id="IPR013780">
    <property type="entry name" value="Glyco_hydro_b"/>
</dbReference>
<dbReference type="PANTHER" id="PTHR42767">
    <property type="entry name" value="ENDO-BETA-1,6-GALACTANASE"/>
    <property type="match status" value="1"/>
</dbReference>
<gene>
    <name evidence="1" type="ORF">SSOG_03587</name>
</gene>
<protein>
    <submittedName>
        <fullName evidence="1">Putative secreted protein</fullName>
    </submittedName>
</protein>
<reference evidence="1 2" key="1">
    <citation type="submission" date="2009-02" db="EMBL/GenBank/DDBJ databases">
        <title>Annotation of Streptomyces hygroscopicus strain ATCC 53653.</title>
        <authorList>
            <consortium name="The Broad Institute Genome Sequencing Platform"/>
            <consortium name="Broad Institute Microbial Sequencing Center"/>
            <person name="Fischbach M."/>
            <person name="Godfrey P."/>
            <person name="Ward D."/>
            <person name="Young S."/>
            <person name="Zeng Q."/>
            <person name="Koehrsen M."/>
            <person name="Alvarado L."/>
            <person name="Berlin A.M."/>
            <person name="Bochicchio J."/>
            <person name="Borenstein D."/>
            <person name="Chapman S.B."/>
            <person name="Chen Z."/>
            <person name="Engels R."/>
            <person name="Freedman E."/>
            <person name="Gellesch M."/>
            <person name="Goldberg J."/>
            <person name="Griggs A."/>
            <person name="Gujja S."/>
            <person name="Heilman E.R."/>
            <person name="Heiman D.I."/>
            <person name="Hepburn T.A."/>
            <person name="Howarth C."/>
            <person name="Jen D."/>
            <person name="Larson L."/>
            <person name="Lewis B."/>
            <person name="Mehta T."/>
            <person name="Park D."/>
            <person name="Pearson M."/>
            <person name="Richards J."/>
            <person name="Roberts A."/>
            <person name="Saif S."/>
            <person name="Shea T.D."/>
            <person name="Shenoy N."/>
            <person name="Sisk P."/>
            <person name="Stolte C."/>
            <person name="Sykes S.N."/>
            <person name="Thomson T."/>
            <person name="Walk T."/>
            <person name="White J."/>
            <person name="Yandava C."/>
            <person name="Straight P."/>
            <person name="Clardy J."/>
            <person name="Hung D."/>
            <person name="Kolter R."/>
            <person name="Mekalanos J."/>
            <person name="Walker S."/>
            <person name="Walsh C.T."/>
            <person name="Wieland-Brown L.C."/>
            <person name="Haas B."/>
            <person name="Nusbaum C."/>
            <person name="Birren B."/>
        </authorList>
    </citation>
    <scope>NUCLEOTIDE SEQUENCE [LARGE SCALE GENOMIC DNA]</scope>
    <source>
        <strain evidence="1 2">ATCC 53653</strain>
    </source>
</reference>
<dbReference type="PANTHER" id="PTHR42767:SF1">
    <property type="entry name" value="ENDO-BETA-1,6-GALACTANASE-LIKE DOMAIN-CONTAINING PROTEIN"/>
    <property type="match status" value="1"/>
</dbReference>
<dbReference type="GO" id="GO:0004553">
    <property type="term" value="F:hydrolase activity, hydrolyzing O-glycosyl compounds"/>
    <property type="evidence" value="ECO:0007669"/>
    <property type="project" value="InterPro"/>
</dbReference>
<dbReference type="EMBL" id="GG657754">
    <property type="protein sequence ID" value="EFL23873.1"/>
    <property type="molecule type" value="Genomic_DNA"/>
</dbReference>
<accession>D9WNH6</accession>
<proteinExistence type="predicted"/>
<keyword evidence="2" id="KW-1185">Reference proteome</keyword>